<protein>
    <submittedName>
        <fullName evidence="1">Uncharacterized protein</fullName>
    </submittedName>
</protein>
<evidence type="ECO:0000313" key="1">
    <source>
        <dbReference type="EMBL" id="EDN82524.1"/>
    </source>
</evidence>
<dbReference type="EMBL" id="AAXD02000052">
    <property type="protein sequence ID" value="EDN82524.1"/>
    <property type="molecule type" value="Genomic_DNA"/>
</dbReference>
<dbReference type="HOGENOM" id="CLU_3180674_0_0_11"/>
<comment type="caution">
    <text evidence="1">The sequence shown here is derived from an EMBL/GenBank/DDBJ whole genome shotgun (WGS) entry which is preliminary data.</text>
</comment>
<name>A7A6U1_BIFAD</name>
<proteinExistence type="predicted"/>
<sequence>MIVSLAYDFDSVDISSVSSVFLALPATMAFDSSASVRRRARYRKHE</sequence>
<dbReference type="Proteomes" id="UP000003773">
    <property type="component" value="Unassembled WGS sequence"/>
</dbReference>
<evidence type="ECO:0000313" key="2">
    <source>
        <dbReference type="Proteomes" id="UP000003773"/>
    </source>
</evidence>
<organism evidence="1 2">
    <name type="scientific">Bifidobacterium adolescentis L2-32</name>
    <dbReference type="NCBI Taxonomy" id="411481"/>
    <lineage>
        <taxon>Bacteria</taxon>
        <taxon>Bacillati</taxon>
        <taxon>Actinomycetota</taxon>
        <taxon>Actinomycetes</taxon>
        <taxon>Bifidobacteriales</taxon>
        <taxon>Bifidobacteriaceae</taxon>
        <taxon>Bifidobacterium</taxon>
    </lineage>
</organism>
<accession>A7A6U1</accession>
<reference evidence="1 2" key="1">
    <citation type="submission" date="2007-04" db="EMBL/GenBank/DDBJ databases">
        <authorList>
            <person name="Fulton L."/>
            <person name="Clifton S."/>
            <person name="Fulton B."/>
            <person name="Xu J."/>
            <person name="Minx P."/>
            <person name="Pepin K.H."/>
            <person name="Johnson M."/>
            <person name="Thiruvilangam P."/>
            <person name="Bhonagiri V."/>
            <person name="Nash W.E."/>
            <person name="Mardis E.R."/>
            <person name="Wilson R.K."/>
        </authorList>
    </citation>
    <scope>NUCLEOTIDE SEQUENCE [LARGE SCALE GENOMIC DNA]</scope>
    <source>
        <strain evidence="1 2">L2-32</strain>
    </source>
</reference>
<gene>
    <name evidence="1" type="ORF">BIFADO_01574</name>
</gene>
<reference evidence="1 2" key="2">
    <citation type="submission" date="2007-05" db="EMBL/GenBank/DDBJ databases">
        <title>Draft genome sequence of Bifidobacterium adolescentis (L2-32).</title>
        <authorList>
            <person name="Sudarsanam P."/>
            <person name="Ley R."/>
            <person name="Guruge J."/>
            <person name="Turnbaugh P.J."/>
            <person name="Mahowald M."/>
            <person name="Liep D."/>
            <person name="Gordon J."/>
        </authorList>
    </citation>
    <scope>NUCLEOTIDE SEQUENCE [LARGE SCALE GENOMIC DNA]</scope>
    <source>
        <strain evidence="1 2">L2-32</strain>
    </source>
</reference>
<dbReference type="AlphaFoldDB" id="A7A6U1"/>